<reference evidence="2 3" key="1">
    <citation type="submission" date="2021-07" db="EMBL/GenBank/DDBJ databases">
        <title>Characterization of Violacein-producing bacteria and related species.</title>
        <authorList>
            <person name="Wilson H.S."/>
            <person name="De Leon M.E."/>
        </authorList>
    </citation>
    <scope>NUCLEOTIDE SEQUENCE [LARGE SCALE GENOMIC DNA]</scope>
    <source>
        <strain evidence="2 3">HSC-2F05</strain>
    </source>
</reference>
<feature type="chain" id="PRO_5045404244" evidence="1">
    <location>
        <begin position="39"/>
        <end position="168"/>
    </location>
</feature>
<dbReference type="Proteomes" id="UP001198602">
    <property type="component" value="Unassembled WGS sequence"/>
</dbReference>
<sequence>MASVLHQVCPAQQYGETMKCLSTLACAMLLSASPLATAGVWYKWHATNDIAPRGISLLLEFDRAVVRSGTFQMRIDVDDNAFRDTVFPQSGLLSFYYGTGTEGEITWKPRKGITDPGPLILDMDIRFGPGRHLTGGIYAHNYNSQFGMSTGFMGGPNSPSTRLKAMRA</sequence>
<evidence type="ECO:0000313" key="2">
    <source>
        <dbReference type="EMBL" id="MCA1857467.1"/>
    </source>
</evidence>
<keyword evidence="1" id="KW-0732">Signal</keyword>
<dbReference type="EMBL" id="JAHYBX010000007">
    <property type="protein sequence ID" value="MCA1857467.1"/>
    <property type="molecule type" value="Genomic_DNA"/>
</dbReference>
<accession>A0ABS7YEP6</accession>
<gene>
    <name evidence="2" type="ORF">LE190_16255</name>
</gene>
<comment type="caution">
    <text evidence="2">The sequence shown here is derived from an EMBL/GenBank/DDBJ whole genome shotgun (WGS) entry which is preliminary data.</text>
</comment>
<evidence type="ECO:0000256" key="1">
    <source>
        <dbReference type="SAM" id="SignalP"/>
    </source>
</evidence>
<keyword evidence="3" id="KW-1185">Reference proteome</keyword>
<feature type="signal peptide" evidence="1">
    <location>
        <begin position="1"/>
        <end position="38"/>
    </location>
</feature>
<organism evidence="2 3">
    <name type="scientific">Massilia hydrophila</name>
    <dbReference type="NCBI Taxonomy" id="3044279"/>
    <lineage>
        <taxon>Bacteria</taxon>
        <taxon>Pseudomonadati</taxon>
        <taxon>Pseudomonadota</taxon>
        <taxon>Betaproteobacteria</taxon>
        <taxon>Burkholderiales</taxon>
        <taxon>Oxalobacteraceae</taxon>
        <taxon>Telluria group</taxon>
        <taxon>Massilia</taxon>
    </lineage>
</organism>
<name>A0ABS7YEP6_9BURK</name>
<evidence type="ECO:0000313" key="3">
    <source>
        <dbReference type="Proteomes" id="UP001198602"/>
    </source>
</evidence>
<proteinExistence type="predicted"/>
<dbReference type="RefSeq" id="WP_225239686.1">
    <property type="nucleotide sequence ID" value="NZ_JAHYBX010000007.1"/>
</dbReference>
<protein>
    <submittedName>
        <fullName evidence="2">Uncharacterized protein</fullName>
    </submittedName>
</protein>